<evidence type="ECO:0000313" key="1">
    <source>
        <dbReference type="Proteomes" id="UP000887579"/>
    </source>
</evidence>
<name>A0AC34G013_9BILA</name>
<evidence type="ECO:0000313" key="2">
    <source>
        <dbReference type="WBParaSite" id="ES5_v2.g22987.t1"/>
    </source>
</evidence>
<organism evidence="1 2">
    <name type="scientific">Panagrolaimus sp. ES5</name>
    <dbReference type="NCBI Taxonomy" id="591445"/>
    <lineage>
        <taxon>Eukaryota</taxon>
        <taxon>Metazoa</taxon>
        <taxon>Ecdysozoa</taxon>
        <taxon>Nematoda</taxon>
        <taxon>Chromadorea</taxon>
        <taxon>Rhabditida</taxon>
        <taxon>Tylenchina</taxon>
        <taxon>Panagrolaimomorpha</taxon>
        <taxon>Panagrolaimoidea</taxon>
        <taxon>Panagrolaimidae</taxon>
        <taxon>Panagrolaimus</taxon>
    </lineage>
</organism>
<sequence>MKVVVLIFCFHLFGISFGENNNGTIAEKQQRVKRWGNYGNWNNGNYGPYGGGGAPPPNNNVAIGYPTAYGLGGVGPRGEGGSNPAPKFVVRCINGGAHIGQCRLDEDAICIALGGTCINSQCCTTPFYGLMTTSTTTNQPLIIDGDAFRPKMQHSSEEEDEEEQKRRNKSSSEEEAEMVEEATEPAPPVEEEEKIKEIDELSKLLEFGKRNGLSTDSPIYAIFAGLFGVTTSATAPPTSEWIRKETLPEEVIEATEKPIILTPTTSTYRKFQTTTTAFPNRITVTYKPPANSVETSSSEEAGVEGTEEGEDYTKRLCDDGSHAIGPCNDDGSCPLDHTCQKGTICCFNFATVAKYLRQHD</sequence>
<protein>
    <submittedName>
        <fullName evidence="2">WAP domain-containing protein</fullName>
    </submittedName>
</protein>
<proteinExistence type="predicted"/>
<dbReference type="Proteomes" id="UP000887579">
    <property type="component" value="Unplaced"/>
</dbReference>
<dbReference type="WBParaSite" id="ES5_v2.g22987.t1">
    <property type="protein sequence ID" value="ES5_v2.g22987.t1"/>
    <property type="gene ID" value="ES5_v2.g22987"/>
</dbReference>
<reference evidence="2" key="1">
    <citation type="submission" date="2022-11" db="UniProtKB">
        <authorList>
            <consortium name="WormBaseParasite"/>
        </authorList>
    </citation>
    <scope>IDENTIFICATION</scope>
</reference>
<accession>A0AC34G013</accession>